<dbReference type="AlphaFoldDB" id="A0A0F9A355"/>
<reference evidence="1" key="1">
    <citation type="journal article" date="2015" name="Nature">
        <title>Complex archaea that bridge the gap between prokaryotes and eukaryotes.</title>
        <authorList>
            <person name="Spang A."/>
            <person name="Saw J.H."/>
            <person name="Jorgensen S.L."/>
            <person name="Zaremba-Niedzwiedzka K."/>
            <person name="Martijn J."/>
            <person name="Lind A.E."/>
            <person name="van Eijk R."/>
            <person name="Schleper C."/>
            <person name="Guy L."/>
            <person name="Ettema T.J."/>
        </authorList>
    </citation>
    <scope>NUCLEOTIDE SEQUENCE</scope>
</reference>
<protein>
    <submittedName>
        <fullName evidence="1">Uncharacterized protein</fullName>
    </submittedName>
</protein>
<comment type="caution">
    <text evidence="1">The sequence shown here is derived from an EMBL/GenBank/DDBJ whole genome shotgun (WGS) entry which is preliminary data.</text>
</comment>
<feature type="non-terminal residue" evidence="1">
    <location>
        <position position="283"/>
    </location>
</feature>
<name>A0A0F9A355_9ZZZZ</name>
<dbReference type="EMBL" id="LAZR01044737">
    <property type="protein sequence ID" value="KKL03920.1"/>
    <property type="molecule type" value="Genomic_DNA"/>
</dbReference>
<gene>
    <name evidence="1" type="ORF">LCGC14_2621310</name>
</gene>
<sequence>MYVLTEEQRETITQEIEHFIQSKGSIVPFLREKELVTELEEQINYDFSQELEHGKIGIKTQRVNSSDYNIDHVAVIKMTLRINERYIKDLITHSHIFKTLVNFYQQLEKFILRGNDIINTFDLIQLEGNERFDSFFFCPEEAASSKIVKFGDLYRIVSEMETKLRREGFNPPFILMSDSVTHTRAEMLHPISDVMKSERQNIIDGKKNIDDWIDLIYNADDLEKVDHKLVCIPKSKQQKSTFRLIEKNSLEISFRNNSGLDERLNFIIDVYWCGVLEIKDKNA</sequence>
<accession>A0A0F9A355</accession>
<organism evidence="1">
    <name type="scientific">marine sediment metagenome</name>
    <dbReference type="NCBI Taxonomy" id="412755"/>
    <lineage>
        <taxon>unclassified sequences</taxon>
        <taxon>metagenomes</taxon>
        <taxon>ecological metagenomes</taxon>
    </lineage>
</organism>
<proteinExistence type="predicted"/>
<evidence type="ECO:0000313" key="1">
    <source>
        <dbReference type="EMBL" id="KKL03920.1"/>
    </source>
</evidence>